<reference evidence="1 2" key="1">
    <citation type="journal article" date="2015" name="Genome Announc.">
        <title>Draft Genome Sequence of the Terrestrial Cyanobacterium Scytonema millei VB511283, Isolated from Eastern India.</title>
        <authorList>
            <person name="Sen D."/>
            <person name="Chandrababunaidu M.M."/>
            <person name="Singh D."/>
            <person name="Sanghi N."/>
            <person name="Ghorai A."/>
            <person name="Mishra G.P."/>
            <person name="Madduluri M."/>
            <person name="Adhikary S.P."/>
            <person name="Tripathy S."/>
        </authorList>
    </citation>
    <scope>NUCLEOTIDE SEQUENCE [LARGE SCALE GENOMIC DNA]</scope>
    <source>
        <strain evidence="1 2">VB511283</strain>
    </source>
</reference>
<sequence>MASTQLSSELQEFSSTSDMVTFNYAELDSETRAAIQQNTSEIKSLMRRTSQDIIHIGQKLRAVKQQLEHGRFRKWLKAEFDWSVSASTKFIQVSEQFKCVNFTHLNIANSALYLLAAPSTPEVARQEALRRASSGETITYSKAKVITQKYKKVVQPETETVTIDIDAKTLGQDSSLTAVSYPQQPTSVSIVPTSDLLTNEQELQSEEHASESLVYGQSLFQNSNENHLNYTVANANFSTISRLANNNTDVICQIFINHIERLTDAQILSVWYAIADRVPSELRMLNN</sequence>
<dbReference type="InterPro" id="IPR021451">
    <property type="entry name" value="DUF3102"/>
</dbReference>
<dbReference type="OrthoDB" id="479904at2"/>
<dbReference type="Pfam" id="PF11300">
    <property type="entry name" value="DUF3102"/>
    <property type="match status" value="1"/>
</dbReference>
<protein>
    <submittedName>
        <fullName evidence="1">DUF3102 domain-containing protein</fullName>
    </submittedName>
</protein>
<dbReference type="RefSeq" id="WP_052289795.1">
    <property type="nucleotide sequence ID" value="NZ_JTJC03000017.1"/>
</dbReference>
<name>A0A9X5EA39_9CYAN</name>
<dbReference type="EMBL" id="JTJC03000017">
    <property type="protein sequence ID" value="NHC38032.1"/>
    <property type="molecule type" value="Genomic_DNA"/>
</dbReference>
<evidence type="ECO:0000313" key="1">
    <source>
        <dbReference type="EMBL" id="NHC38032.1"/>
    </source>
</evidence>
<accession>A0A9X5EA39</accession>
<comment type="caution">
    <text evidence="1">The sequence shown here is derived from an EMBL/GenBank/DDBJ whole genome shotgun (WGS) entry which is preliminary data.</text>
</comment>
<gene>
    <name evidence="1" type="ORF">QH73_0026005</name>
</gene>
<organism evidence="1 2">
    <name type="scientific">Scytonema millei VB511283</name>
    <dbReference type="NCBI Taxonomy" id="1245923"/>
    <lineage>
        <taxon>Bacteria</taxon>
        <taxon>Bacillati</taxon>
        <taxon>Cyanobacteriota</taxon>
        <taxon>Cyanophyceae</taxon>
        <taxon>Nostocales</taxon>
        <taxon>Scytonemataceae</taxon>
        <taxon>Scytonema</taxon>
    </lineage>
</organism>
<evidence type="ECO:0000313" key="2">
    <source>
        <dbReference type="Proteomes" id="UP000031532"/>
    </source>
</evidence>
<proteinExistence type="predicted"/>
<keyword evidence="2" id="KW-1185">Reference proteome</keyword>
<dbReference type="AlphaFoldDB" id="A0A9X5EA39"/>
<dbReference type="Proteomes" id="UP000031532">
    <property type="component" value="Unassembled WGS sequence"/>
</dbReference>